<name>A0A1Y2LM65_EPING</name>
<accession>A0A1Y2LM65</accession>
<dbReference type="EMBL" id="KZ107855">
    <property type="protein sequence ID" value="OSS45001.1"/>
    <property type="molecule type" value="Genomic_DNA"/>
</dbReference>
<feature type="chain" id="PRO_5012169370" evidence="1">
    <location>
        <begin position="17"/>
        <end position="100"/>
    </location>
</feature>
<sequence length="100" mass="10320">MKLTAVLAVLAASASAAEFKACSSTNMNGACSVKTSMGKITGSWKSYNWRASSNVCVKICSGCTELGWRCADYSNSNIAFNKAILFGWAGGDGPGATSCC</sequence>
<proteinExistence type="predicted"/>
<dbReference type="InParanoid" id="A0A1Y2LM65"/>
<keyword evidence="1" id="KW-0732">Signal</keyword>
<organism evidence="2 3">
    <name type="scientific">Epicoccum nigrum</name>
    <name type="common">Soil fungus</name>
    <name type="synonym">Epicoccum purpurascens</name>
    <dbReference type="NCBI Taxonomy" id="105696"/>
    <lineage>
        <taxon>Eukaryota</taxon>
        <taxon>Fungi</taxon>
        <taxon>Dikarya</taxon>
        <taxon>Ascomycota</taxon>
        <taxon>Pezizomycotina</taxon>
        <taxon>Dothideomycetes</taxon>
        <taxon>Pleosporomycetidae</taxon>
        <taxon>Pleosporales</taxon>
        <taxon>Pleosporineae</taxon>
        <taxon>Didymellaceae</taxon>
        <taxon>Epicoccum</taxon>
    </lineage>
</organism>
<keyword evidence="3" id="KW-1185">Reference proteome</keyword>
<evidence type="ECO:0000313" key="2">
    <source>
        <dbReference type="EMBL" id="OSS45001.1"/>
    </source>
</evidence>
<evidence type="ECO:0000313" key="3">
    <source>
        <dbReference type="Proteomes" id="UP000193240"/>
    </source>
</evidence>
<feature type="signal peptide" evidence="1">
    <location>
        <begin position="1"/>
        <end position="16"/>
    </location>
</feature>
<reference evidence="2 3" key="1">
    <citation type="journal article" date="2017" name="Genome Announc.">
        <title>Genome sequence of the saprophytic ascomycete Epicoccum nigrum ICMP 19927 strain isolated from New Zealand.</title>
        <authorList>
            <person name="Fokin M."/>
            <person name="Fleetwood D."/>
            <person name="Weir B.S."/>
            <person name="Villas-Boas S.G."/>
        </authorList>
    </citation>
    <scope>NUCLEOTIDE SEQUENCE [LARGE SCALE GENOMIC DNA]</scope>
    <source>
        <strain evidence="2 3">ICMP 19927</strain>
    </source>
</reference>
<dbReference type="OMA" id="VEMKACS"/>
<protein>
    <submittedName>
        <fullName evidence="2">Uncharacterized protein</fullName>
    </submittedName>
</protein>
<dbReference type="AlphaFoldDB" id="A0A1Y2LM65"/>
<gene>
    <name evidence="2" type="ORF">B5807_09153</name>
</gene>
<evidence type="ECO:0000256" key="1">
    <source>
        <dbReference type="SAM" id="SignalP"/>
    </source>
</evidence>
<dbReference type="Proteomes" id="UP000193240">
    <property type="component" value="Unassembled WGS sequence"/>
</dbReference>